<dbReference type="Proteomes" id="UP000646827">
    <property type="component" value="Unassembled WGS sequence"/>
</dbReference>
<name>A0A8H7RWD7_9FUNG</name>
<feature type="region of interest" description="Disordered" evidence="4">
    <location>
        <begin position="295"/>
        <end position="322"/>
    </location>
</feature>
<dbReference type="PANTHER" id="PTHR21686">
    <property type="entry name" value="DEOXYNUCLEOTIDYLTRANSFERASE TERMINAL-INTERACTING PROTEIN 2"/>
    <property type="match status" value="1"/>
</dbReference>
<dbReference type="InterPro" id="IPR039883">
    <property type="entry name" value="Fcf2/DNTTIP2"/>
</dbReference>
<sequence length="322" mass="37102">MALTRAQQRALSKKSSANGKANQPDRSNKQITTTTKKDKDALLDQVTTKTKDQEESESDSSDNEESEEESDNESSSASSSSEESDNDSSEESEDEDLDALLEKAQNALTKQQQLGGEQDQIKLDTEDDKEKQINLPKLDSGITIDGELYIRRAEGDRVARLVDSAVDIIDNDEDKKNRKYKKVVEAIKEREKEDKERLSRKQRKEEREMTAGKGWFDMGRPDMTPELKRDLQLLKMRHVIDRKRHYKKMGKETAKYFQVGTVIEGATEFHSSRINRKDRKQTIVDELMANEQARDYYKRKYTEGQSRGNNGRKKAKRQTKRL</sequence>
<proteinExistence type="predicted"/>
<gene>
    <name evidence="6" type="ORF">INT45_003006</name>
</gene>
<evidence type="ECO:0000259" key="5">
    <source>
        <dbReference type="Pfam" id="PF08698"/>
    </source>
</evidence>
<dbReference type="AlphaFoldDB" id="A0A8H7RWD7"/>
<feature type="compositionally biased region" description="Polar residues" evidence="4">
    <location>
        <begin position="1"/>
        <end position="31"/>
    </location>
</feature>
<dbReference type="Pfam" id="PF08698">
    <property type="entry name" value="Fcf2"/>
    <property type="match status" value="1"/>
</dbReference>
<keyword evidence="7" id="KW-1185">Reference proteome</keyword>
<organism evidence="6 7">
    <name type="scientific">Circinella minor</name>
    <dbReference type="NCBI Taxonomy" id="1195481"/>
    <lineage>
        <taxon>Eukaryota</taxon>
        <taxon>Fungi</taxon>
        <taxon>Fungi incertae sedis</taxon>
        <taxon>Mucoromycota</taxon>
        <taxon>Mucoromycotina</taxon>
        <taxon>Mucoromycetes</taxon>
        <taxon>Mucorales</taxon>
        <taxon>Lichtheimiaceae</taxon>
        <taxon>Circinella</taxon>
    </lineage>
</organism>
<evidence type="ECO:0000313" key="6">
    <source>
        <dbReference type="EMBL" id="KAG2218462.1"/>
    </source>
</evidence>
<dbReference type="GO" id="GO:0003723">
    <property type="term" value="F:RNA binding"/>
    <property type="evidence" value="ECO:0007669"/>
    <property type="project" value="TreeGrafter"/>
</dbReference>
<feature type="domain" description="Fcf2 pre-rRNA processing C-terminal" evidence="5">
    <location>
        <begin position="208"/>
        <end position="300"/>
    </location>
</feature>
<comment type="caution">
    <text evidence="6">The sequence shown here is derived from an EMBL/GenBank/DDBJ whole genome shotgun (WGS) entry which is preliminary data.</text>
</comment>
<evidence type="ECO:0000256" key="3">
    <source>
        <dbReference type="SAM" id="Coils"/>
    </source>
</evidence>
<evidence type="ECO:0000256" key="2">
    <source>
        <dbReference type="ARBA" id="ARBA00023242"/>
    </source>
</evidence>
<accession>A0A8H7RWD7</accession>
<dbReference type="PANTHER" id="PTHR21686:SF12">
    <property type="entry name" value="DEOXYNUCLEOTIDYLTRANSFERASE TERMINAL-INTERACTING PROTEIN 2"/>
    <property type="match status" value="1"/>
</dbReference>
<dbReference type="GO" id="GO:0006396">
    <property type="term" value="P:RNA processing"/>
    <property type="evidence" value="ECO:0007669"/>
    <property type="project" value="TreeGrafter"/>
</dbReference>
<keyword evidence="3" id="KW-0175">Coiled coil</keyword>
<protein>
    <recommendedName>
        <fullName evidence="5">Fcf2 pre-rRNA processing C-terminal domain-containing protein</fullName>
    </recommendedName>
</protein>
<feature type="compositionally biased region" description="Acidic residues" evidence="4">
    <location>
        <begin position="54"/>
        <end position="72"/>
    </location>
</feature>
<evidence type="ECO:0000256" key="1">
    <source>
        <dbReference type="ARBA" id="ARBA00004604"/>
    </source>
</evidence>
<dbReference type="OrthoDB" id="427886at2759"/>
<feature type="compositionally biased region" description="Basic residues" evidence="4">
    <location>
        <begin position="310"/>
        <end position="322"/>
    </location>
</feature>
<feature type="region of interest" description="Disordered" evidence="4">
    <location>
        <begin position="1"/>
        <end position="135"/>
    </location>
</feature>
<dbReference type="GO" id="GO:0005730">
    <property type="term" value="C:nucleolus"/>
    <property type="evidence" value="ECO:0007669"/>
    <property type="project" value="UniProtKB-SubCell"/>
</dbReference>
<dbReference type="EMBL" id="JAEPRB010000228">
    <property type="protein sequence ID" value="KAG2218462.1"/>
    <property type="molecule type" value="Genomic_DNA"/>
</dbReference>
<comment type="subcellular location">
    <subcellularLocation>
        <location evidence="1">Nucleus</location>
        <location evidence="1">Nucleolus</location>
    </subcellularLocation>
</comment>
<evidence type="ECO:0000313" key="7">
    <source>
        <dbReference type="Proteomes" id="UP000646827"/>
    </source>
</evidence>
<feature type="coiled-coil region" evidence="3">
    <location>
        <begin position="181"/>
        <end position="208"/>
    </location>
</feature>
<dbReference type="InterPro" id="IPR014810">
    <property type="entry name" value="Fcf2_C"/>
</dbReference>
<keyword evidence="2" id="KW-0539">Nucleus</keyword>
<feature type="compositionally biased region" description="Basic and acidic residues" evidence="4">
    <location>
        <begin position="119"/>
        <end position="132"/>
    </location>
</feature>
<feature type="compositionally biased region" description="Acidic residues" evidence="4">
    <location>
        <begin position="82"/>
        <end position="99"/>
    </location>
</feature>
<reference evidence="6 7" key="1">
    <citation type="submission" date="2020-12" db="EMBL/GenBank/DDBJ databases">
        <title>Metabolic potential, ecology and presence of endohyphal bacteria is reflected in genomic diversity of Mucoromycotina.</title>
        <authorList>
            <person name="Muszewska A."/>
            <person name="Okrasinska A."/>
            <person name="Steczkiewicz K."/>
            <person name="Drgas O."/>
            <person name="Orlowska M."/>
            <person name="Perlinska-Lenart U."/>
            <person name="Aleksandrzak-Piekarczyk T."/>
            <person name="Szatraj K."/>
            <person name="Zielenkiewicz U."/>
            <person name="Pilsyk S."/>
            <person name="Malc E."/>
            <person name="Mieczkowski P."/>
            <person name="Kruszewska J.S."/>
            <person name="Biernat P."/>
            <person name="Pawlowska J."/>
        </authorList>
    </citation>
    <scope>NUCLEOTIDE SEQUENCE [LARGE SCALE GENOMIC DNA]</scope>
    <source>
        <strain evidence="6 7">CBS 142.35</strain>
    </source>
</reference>
<evidence type="ECO:0000256" key="4">
    <source>
        <dbReference type="SAM" id="MobiDB-lite"/>
    </source>
</evidence>
<feature type="compositionally biased region" description="Polar residues" evidence="4">
    <location>
        <begin position="106"/>
        <end position="115"/>
    </location>
</feature>